<dbReference type="EMBL" id="CATQJA010002632">
    <property type="protein sequence ID" value="CAJ0574708.1"/>
    <property type="molecule type" value="Genomic_DNA"/>
</dbReference>
<feature type="transmembrane region" description="Helical" evidence="1">
    <location>
        <begin position="48"/>
        <end position="65"/>
    </location>
</feature>
<evidence type="ECO:0000313" key="3">
    <source>
        <dbReference type="Proteomes" id="UP001177023"/>
    </source>
</evidence>
<keyword evidence="3" id="KW-1185">Reference proteome</keyword>
<keyword evidence="1" id="KW-0472">Membrane</keyword>
<reference evidence="2" key="1">
    <citation type="submission" date="2023-06" db="EMBL/GenBank/DDBJ databases">
        <authorList>
            <person name="Delattre M."/>
        </authorList>
    </citation>
    <scope>NUCLEOTIDE SEQUENCE</scope>
    <source>
        <strain evidence="2">AF72</strain>
    </source>
</reference>
<keyword evidence="1" id="KW-0812">Transmembrane</keyword>
<accession>A0AA36G3N6</accession>
<feature type="transmembrane region" description="Helical" evidence="1">
    <location>
        <begin position="86"/>
        <end position="103"/>
    </location>
</feature>
<feature type="transmembrane region" description="Helical" evidence="1">
    <location>
        <begin position="190"/>
        <end position="210"/>
    </location>
</feature>
<feature type="transmembrane region" description="Helical" evidence="1">
    <location>
        <begin position="109"/>
        <end position="132"/>
    </location>
</feature>
<feature type="non-terminal residue" evidence="2">
    <location>
        <position position="242"/>
    </location>
</feature>
<protein>
    <submittedName>
        <fullName evidence="2">Uncharacterized protein</fullName>
    </submittedName>
</protein>
<feature type="transmembrane region" description="Helical" evidence="1">
    <location>
        <begin position="153"/>
        <end position="170"/>
    </location>
</feature>
<keyword evidence="1" id="KW-1133">Transmembrane helix</keyword>
<sequence>MGEKMESCLAGAALFAAFLEIAFTIASFGQMPGGISMNFSMMNSYTHVLFLAIAHVLTGRAVLAYRVGREDTTMSMVNDHASRHTLAILCIIVSYVALGHAGFRDSPPSYMMLIVQGLYFIMYLGTAVLSYFPKLFSDHLLSNGVKAHIQIGRIFWLLHSLQVLYSMYYFGRNAGNFGCIIFCSHNYETYFHMALLFTILATALIYYTLVHRPAPRVHLKESWEYGKGLIHTEHQNLARGSH</sequence>
<comment type="caution">
    <text evidence="2">The sequence shown here is derived from an EMBL/GenBank/DDBJ whole genome shotgun (WGS) entry which is preliminary data.</text>
</comment>
<gene>
    <name evidence="2" type="ORF">MSPICULIGERA_LOCUS13036</name>
</gene>
<evidence type="ECO:0000256" key="1">
    <source>
        <dbReference type="SAM" id="Phobius"/>
    </source>
</evidence>
<name>A0AA36G3N6_9BILA</name>
<organism evidence="2 3">
    <name type="scientific">Mesorhabditis spiculigera</name>
    <dbReference type="NCBI Taxonomy" id="96644"/>
    <lineage>
        <taxon>Eukaryota</taxon>
        <taxon>Metazoa</taxon>
        <taxon>Ecdysozoa</taxon>
        <taxon>Nematoda</taxon>
        <taxon>Chromadorea</taxon>
        <taxon>Rhabditida</taxon>
        <taxon>Rhabditina</taxon>
        <taxon>Rhabditomorpha</taxon>
        <taxon>Rhabditoidea</taxon>
        <taxon>Rhabditidae</taxon>
        <taxon>Mesorhabditinae</taxon>
        <taxon>Mesorhabditis</taxon>
    </lineage>
</organism>
<dbReference type="Proteomes" id="UP001177023">
    <property type="component" value="Unassembled WGS sequence"/>
</dbReference>
<proteinExistence type="predicted"/>
<evidence type="ECO:0000313" key="2">
    <source>
        <dbReference type="EMBL" id="CAJ0574708.1"/>
    </source>
</evidence>
<dbReference type="AlphaFoldDB" id="A0AA36G3N6"/>